<dbReference type="Pfam" id="PF19668">
    <property type="entry name" value="DUF6171"/>
    <property type="match status" value="1"/>
</dbReference>
<accession>A0ABQ5TF77</accession>
<organism evidence="1 2">
    <name type="scientific">Oceanobacillus kimchii</name>
    <dbReference type="NCBI Taxonomy" id="746691"/>
    <lineage>
        <taxon>Bacteria</taxon>
        <taxon>Bacillati</taxon>
        <taxon>Bacillota</taxon>
        <taxon>Bacilli</taxon>
        <taxon>Bacillales</taxon>
        <taxon>Bacillaceae</taxon>
        <taxon>Oceanobacillus</taxon>
    </lineage>
</organism>
<evidence type="ECO:0000313" key="2">
    <source>
        <dbReference type="Proteomes" id="UP001275436"/>
    </source>
</evidence>
<dbReference type="InterPro" id="IPR046169">
    <property type="entry name" value="DUF6171"/>
</dbReference>
<protein>
    <submittedName>
        <fullName evidence="1">Uncharacterized protein</fullName>
    </submittedName>
</protein>
<dbReference type="Proteomes" id="UP001275436">
    <property type="component" value="Unassembled WGS sequence"/>
</dbReference>
<dbReference type="RefSeq" id="WP_077596733.1">
    <property type="nucleotide sequence ID" value="NZ_BSKO01000001.1"/>
</dbReference>
<reference evidence="1 2" key="1">
    <citation type="submission" date="2023-02" db="EMBL/GenBank/DDBJ databases">
        <title>Oceanobacillus kimchii IFOP_LL358 isolated form Alexandrium catenella lab strain.</title>
        <authorList>
            <person name="Gajardo G."/>
            <person name="Ueki S."/>
            <person name="Maruyama F."/>
        </authorList>
    </citation>
    <scope>NUCLEOTIDE SEQUENCE [LARGE SCALE GENOMIC DNA]</scope>
    <source>
        <strain evidence="1 2">IFOP_LL358</strain>
    </source>
</reference>
<dbReference type="EMBL" id="BSKO01000001">
    <property type="protein sequence ID" value="GLO64605.1"/>
    <property type="molecule type" value="Genomic_DNA"/>
</dbReference>
<evidence type="ECO:0000313" key="1">
    <source>
        <dbReference type="EMBL" id="GLO64605.1"/>
    </source>
</evidence>
<name>A0ABQ5TF77_9BACI</name>
<proteinExistence type="predicted"/>
<keyword evidence="2" id="KW-1185">Reference proteome</keyword>
<gene>
    <name evidence="1" type="ORF">MACH08_03890</name>
</gene>
<comment type="caution">
    <text evidence="1">The sequence shown here is derived from an EMBL/GenBank/DDBJ whole genome shotgun (WGS) entry which is preliminary data.</text>
</comment>
<sequence length="84" mass="9620">MSCKGCNRKTDFSSIQVDELVKEQLALEEDLVDDAIFEHRLDKCNQCTALLNQTTCSYCGCFVKFRARLAYKTCPFPSGEKWDI</sequence>